<feature type="domain" description="FAD/NAD(P)-binding" evidence="11">
    <location>
        <begin position="403"/>
        <end position="628"/>
    </location>
</feature>
<evidence type="ECO:0000256" key="1">
    <source>
        <dbReference type="ARBA" id="ARBA00001917"/>
    </source>
</evidence>
<evidence type="ECO:0000259" key="11">
    <source>
        <dbReference type="Pfam" id="PF07992"/>
    </source>
</evidence>
<dbReference type="InterPro" id="IPR036188">
    <property type="entry name" value="FAD/NAD-bd_sf"/>
</dbReference>
<dbReference type="SUPFAM" id="SSF51395">
    <property type="entry name" value="FMN-linked oxidoreductases"/>
    <property type="match status" value="1"/>
</dbReference>
<evidence type="ECO:0000313" key="12">
    <source>
        <dbReference type="EMBL" id="QUH28476.1"/>
    </source>
</evidence>
<keyword evidence="7" id="KW-0560">Oxidoreductase</keyword>
<sequence>MANYYPELFTPTYIGKVKIKNKLSMAPMGPVGYADANGALNQRIQDYYVERAKGGIGLIITGICNVDMETEKMAKAGLPSPTQTPLAFIHSAYQMNERIHAYGTKVFIQLTGGLGRSALPGFVSKYIAPSENENRFDPNILHREMTKEEIQTLIQKFVTAAVISKKSGFDGVEIHAVHEGYLLDQFAISFFNKRTDEYGGSLENRLRIATDIVKGIKKACGTDFPVSLRYSLKSCMKGLRQGGLPGEEYEEVGRDIDEGIEAAKILVDAGYDALNVDAGTYDSWYWNHPPMYFEEGTYREFGKILKENVNVPIILAGRMENPEMAVESLNNSCDIIGLGRQLLTDPDYPKKVRAGKLDEIRPCLGCHEGCLGRISNAPVSCAVNPACGREKIYGLTPALNKKHFLIIGGGIAGMEASRVLATRGHKVTLCERTNNLGGNLIPGGVPDFKRYDRALVKWYEKQLELLNITVKMNCHVKLSDIDTYNPDEIIVATGSTPIIPKFDGAKNIVSANDILVGKADAGKEVVIIGGGLVGCETGLWLAGKGSNVTVVEMANDILGGPHGLPHMNHYMLEDLLDYNNVNIQTNTMVVSANNSSVTVKNAEGTHNISADTIISAIGYKENNSLYEELLEKDIPVYNIGDSQKVHNIMYAIWNSYELAKEL</sequence>
<organism evidence="12 13">
    <name type="scientific">Vallitalea guaymasensis</name>
    <dbReference type="NCBI Taxonomy" id="1185412"/>
    <lineage>
        <taxon>Bacteria</taxon>
        <taxon>Bacillati</taxon>
        <taxon>Bacillota</taxon>
        <taxon>Clostridia</taxon>
        <taxon>Lachnospirales</taxon>
        <taxon>Vallitaleaceae</taxon>
        <taxon>Vallitalea</taxon>
    </lineage>
</organism>
<keyword evidence="6" id="KW-0479">Metal-binding</keyword>
<dbReference type="Gene3D" id="3.20.20.70">
    <property type="entry name" value="Aldolase class I"/>
    <property type="match status" value="1"/>
</dbReference>
<evidence type="ECO:0000256" key="7">
    <source>
        <dbReference type="ARBA" id="ARBA00023002"/>
    </source>
</evidence>
<evidence type="ECO:0000256" key="8">
    <source>
        <dbReference type="ARBA" id="ARBA00023004"/>
    </source>
</evidence>
<evidence type="ECO:0000256" key="3">
    <source>
        <dbReference type="ARBA" id="ARBA00011048"/>
    </source>
</evidence>
<dbReference type="RefSeq" id="WP_212692700.1">
    <property type="nucleotide sequence ID" value="NZ_CP058561.1"/>
</dbReference>
<dbReference type="KEGG" id="vgu:HYG85_05865"/>
<dbReference type="PANTHER" id="PTHR42917:SF2">
    <property type="entry name" value="2,4-DIENOYL-COA REDUCTASE [(2E)-ENOYL-COA-PRODUCING]"/>
    <property type="match status" value="1"/>
</dbReference>
<dbReference type="InterPro" id="IPR013785">
    <property type="entry name" value="Aldolase_TIM"/>
</dbReference>
<dbReference type="Proteomes" id="UP000677305">
    <property type="component" value="Chromosome"/>
</dbReference>
<dbReference type="GO" id="GO:0010181">
    <property type="term" value="F:FMN binding"/>
    <property type="evidence" value="ECO:0007669"/>
    <property type="project" value="InterPro"/>
</dbReference>
<dbReference type="InterPro" id="IPR051793">
    <property type="entry name" value="NADH:flavin_oxidoreductase"/>
</dbReference>
<dbReference type="GO" id="GO:0051536">
    <property type="term" value="F:iron-sulfur cluster binding"/>
    <property type="evidence" value="ECO:0007669"/>
    <property type="project" value="UniProtKB-KW"/>
</dbReference>
<keyword evidence="9" id="KW-0411">Iron-sulfur</keyword>
<dbReference type="GO" id="GO:0016491">
    <property type="term" value="F:oxidoreductase activity"/>
    <property type="evidence" value="ECO:0007669"/>
    <property type="project" value="UniProtKB-KW"/>
</dbReference>
<keyword evidence="5" id="KW-0288">FMN</keyword>
<dbReference type="PRINTS" id="PR00368">
    <property type="entry name" value="FADPNR"/>
</dbReference>
<reference evidence="12 13" key="1">
    <citation type="submission" date="2020-07" db="EMBL/GenBank/DDBJ databases">
        <title>Vallitalea guaymasensis genome.</title>
        <authorList>
            <person name="Postec A."/>
        </authorList>
    </citation>
    <scope>NUCLEOTIDE SEQUENCE [LARGE SCALE GENOMIC DNA]</scope>
    <source>
        <strain evidence="12 13">Ra1766G1</strain>
    </source>
</reference>
<protein>
    <submittedName>
        <fullName evidence="12">FAD-dependent oxidoreductase</fullName>
    </submittedName>
</protein>
<keyword evidence="4" id="KW-0285">Flavoprotein</keyword>
<keyword evidence="13" id="KW-1185">Reference proteome</keyword>
<dbReference type="PANTHER" id="PTHR42917">
    <property type="entry name" value="2,4-DIENOYL-COA REDUCTASE"/>
    <property type="match status" value="1"/>
</dbReference>
<dbReference type="Gene3D" id="3.50.50.60">
    <property type="entry name" value="FAD/NAD(P)-binding domain"/>
    <property type="match status" value="1"/>
</dbReference>
<dbReference type="Pfam" id="PF00724">
    <property type="entry name" value="Oxidored_FMN"/>
    <property type="match status" value="1"/>
</dbReference>
<comment type="cofactor">
    <cofactor evidence="1">
        <name>FMN</name>
        <dbReference type="ChEBI" id="CHEBI:58210"/>
    </cofactor>
</comment>
<comment type="similarity">
    <text evidence="3">In the N-terminal section; belongs to the NADH:flavin oxidoreductase/NADH oxidase family.</text>
</comment>
<evidence type="ECO:0000259" key="10">
    <source>
        <dbReference type="Pfam" id="PF00724"/>
    </source>
</evidence>
<dbReference type="PRINTS" id="PR00411">
    <property type="entry name" value="PNDRDTASEI"/>
</dbReference>
<dbReference type="Pfam" id="PF07992">
    <property type="entry name" value="Pyr_redox_2"/>
    <property type="match status" value="1"/>
</dbReference>
<accession>A0A8J8M8T4</accession>
<keyword evidence="8" id="KW-0408">Iron</keyword>
<evidence type="ECO:0000256" key="9">
    <source>
        <dbReference type="ARBA" id="ARBA00023014"/>
    </source>
</evidence>
<dbReference type="GO" id="GO:0046872">
    <property type="term" value="F:metal ion binding"/>
    <property type="evidence" value="ECO:0007669"/>
    <property type="project" value="UniProtKB-KW"/>
</dbReference>
<dbReference type="AlphaFoldDB" id="A0A8J8M8T4"/>
<feature type="domain" description="NADH:flavin oxidoreductase/NADH oxidase N-terminal" evidence="10">
    <location>
        <begin position="7"/>
        <end position="356"/>
    </location>
</feature>
<dbReference type="InterPro" id="IPR001155">
    <property type="entry name" value="OxRdtase_FMN_N"/>
</dbReference>
<evidence type="ECO:0000256" key="5">
    <source>
        <dbReference type="ARBA" id="ARBA00022643"/>
    </source>
</evidence>
<dbReference type="SUPFAM" id="SSF51905">
    <property type="entry name" value="FAD/NAD(P)-binding domain"/>
    <property type="match status" value="1"/>
</dbReference>
<evidence type="ECO:0000256" key="4">
    <source>
        <dbReference type="ARBA" id="ARBA00022630"/>
    </source>
</evidence>
<name>A0A8J8M8T4_9FIRM</name>
<dbReference type="Gene3D" id="3.40.50.720">
    <property type="entry name" value="NAD(P)-binding Rossmann-like Domain"/>
    <property type="match status" value="1"/>
</dbReference>
<evidence type="ECO:0000313" key="13">
    <source>
        <dbReference type="Proteomes" id="UP000677305"/>
    </source>
</evidence>
<dbReference type="EMBL" id="CP058561">
    <property type="protein sequence ID" value="QUH28476.1"/>
    <property type="molecule type" value="Genomic_DNA"/>
</dbReference>
<dbReference type="InterPro" id="IPR023753">
    <property type="entry name" value="FAD/NAD-binding_dom"/>
</dbReference>
<proteinExistence type="inferred from homology"/>
<evidence type="ECO:0000256" key="2">
    <source>
        <dbReference type="ARBA" id="ARBA00001966"/>
    </source>
</evidence>
<gene>
    <name evidence="12" type="ORF">HYG85_05865</name>
</gene>
<evidence type="ECO:0000256" key="6">
    <source>
        <dbReference type="ARBA" id="ARBA00022723"/>
    </source>
</evidence>
<comment type="cofactor">
    <cofactor evidence="2">
        <name>[4Fe-4S] cluster</name>
        <dbReference type="ChEBI" id="CHEBI:49883"/>
    </cofactor>
</comment>